<dbReference type="AlphaFoldDB" id="A0A9P7KBT1"/>
<sequence>MGQYFTLVHIDNCAPVQDGIAGIFGEAFWAIRWDSDACVMNAIPSTANFTGPGFAKPAVELIDVIFDLWGDALEHIRNDILDEEIEATGDDFRGTGDGIIFDLLSPLLVLWDIHPNAGRKRLQAHYQKKYLGELQYFLMSLADSDFGDYVLRNLVTREFVRGDTIRAFWKKPSGAEESWLKMLRFEHVLVYKTTWSADDSLAIMYEGPIQVHRGAWAGHRFHFSSIKSAHNDDGVSKGGWKDASCDIFGRDCQVFDGEM</sequence>
<accession>A0A9P7KBT1</accession>
<protein>
    <submittedName>
        <fullName evidence="1">Uncharacterized protein</fullName>
    </submittedName>
</protein>
<reference evidence="1" key="2">
    <citation type="submission" date="2021-10" db="EMBL/GenBank/DDBJ databases">
        <title>Phylogenomics reveals ancestral predisposition of the termite-cultivated fungus Termitomyces towards a domesticated lifestyle.</title>
        <authorList>
            <person name="Auxier B."/>
            <person name="Grum-Grzhimaylo A."/>
            <person name="Cardenas M.E."/>
            <person name="Lodge J.D."/>
            <person name="Laessoe T."/>
            <person name="Pedersen O."/>
            <person name="Smith M.E."/>
            <person name="Kuyper T.W."/>
            <person name="Franco-Molano E.A."/>
            <person name="Baroni T.J."/>
            <person name="Aanen D.K."/>
        </authorList>
    </citation>
    <scope>NUCLEOTIDE SEQUENCE</scope>
    <source>
        <strain evidence="1">AP01</strain>
        <tissue evidence="1">Mycelium</tissue>
    </source>
</reference>
<organism evidence="1 2">
    <name type="scientific">Asterophora parasitica</name>
    <dbReference type="NCBI Taxonomy" id="117018"/>
    <lineage>
        <taxon>Eukaryota</taxon>
        <taxon>Fungi</taxon>
        <taxon>Dikarya</taxon>
        <taxon>Basidiomycota</taxon>
        <taxon>Agaricomycotina</taxon>
        <taxon>Agaricomycetes</taxon>
        <taxon>Agaricomycetidae</taxon>
        <taxon>Agaricales</taxon>
        <taxon>Tricholomatineae</taxon>
        <taxon>Lyophyllaceae</taxon>
        <taxon>Asterophora</taxon>
    </lineage>
</organism>
<evidence type="ECO:0000313" key="1">
    <source>
        <dbReference type="EMBL" id="KAG5643200.1"/>
    </source>
</evidence>
<comment type="caution">
    <text evidence="1">The sequence shown here is derived from an EMBL/GenBank/DDBJ whole genome shotgun (WGS) entry which is preliminary data.</text>
</comment>
<dbReference type="EMBL" id="JABCKV010000128">
    <property type="protein sequence ID" value="KAG5643200.1"/>
    <property type="molecule type" value="Genomic_DNA"/>
</dbReference>
<dbReference type="OrthoDB" id="2588098at2759"/>
<keyword evidence="2" id="KW-1185">Reference proteome</keyword>
<dbReference type="Proteomes" id="UP000775547">
    <property type="component" value="Unassembled WGS sequence"/>
</dbReference>
<gene>
    <name evidence="1" type="ORF">DXG03_001362</name>
</gene>
<name>A0A9P7KBT1_9AGAR</name>
<proteinExistence type="predicted"/>
<evidence type="ECO:0000313" key="2">
    <source>
        <dbReference type="Proteomes" id="UP000775547"/>
    </source>
</evidence>
<reference evidence="1" key="1">
    <citation type="submission" date="2020-07" db="EMBL/GenBank/DDBJ databases">
        <authorList>
            <person name="Nieuwenhuis M."/>
            <person name="Van De Peppel L.J.J."/>
        </authorList>
    </citation>
    <scope>NUCLEOTIDE SEQUENCE</scope>
    <source>
        <strain evidence="1">AP01</strain>
        <tissue evidence="1">Mycelium</tissue>
    </source>
</reference>